<evidence type="ECO:0000256" key="5">
    <source>
        <dbReference type="ARBA" id="ARBA00023002"/>
    </source>
</evidence>
<comment type="subunit">
    <text evidence="7">Homodimer.</text>
</comment>
<accession>A0ABX6V860</accession>
<organism evidence="8 9">
    <name type="scientific">Shewanella eurypsychrophilus</name>
    <dbReference type="NCBI Taxonomy" id="2593656"/>
    <lineage>
        <taxon>Bacteria</taxon>
        <taxon>Pseudomonadati</taxon>
        <taxon>Pseudomonadota</taxon>
        <taxon>Gammaproteobacteria</taxon>
        <taxon>Alteromonadales</taxon>
        <taxon>Shewanellaceae</taxon>
        <taxon>Shewanella</taxon>
    </lineage>
</organism>
<feature type="binding site" evidence="7">
    <location>
        <position position="102"/>
    </location>
    <ligand>
        <name>Fe cation</name>
        <dbReference type="ChEBI" id="CHEBI:24875"/>
        <label>1</label>
        <note>catalytic</note>
    </ligand>
</feature>
<feature type="binding site" evidence="7">
    <location>
        <position position="58"/>
    </location>
    <ligand>
        <name>Fe cation</name>
        <dbReference type="ChEBI" id="CHEBI:24875"/>
        <label>1</label>
        <note>catalytic</note>
    </ligand>
</feature>
<dbReference type="NCBIfam" id="NF009763">
    <property type="entry name" value="PRK13264.1"/>
    <property type="match status" value="1"/>
</dbReference>
<dbReference type="InterPro" id="IPR014710">
    <property type="entry name" value="RmlC-like_jellyroll"/>
</dbReference>
<evidence type="ECO:0000256" key="6">
    <source>
        <dbReference type="ARBA" id="ARBA00023004"/>
    </source>
</evidence>
<dbReference type="EMBL" id="CP045503">
    <property type="protein sequence ID" value="QPG58832.1"/>
    <property type="molecule type" value="Genomic_DNA"/>
</dbReference>
<dbReference type="PANTHER" id="PTHR15497">
    <property type="entry name" value="3-HYDROXYANTHRANILATE 3,4-DIOXYGENASE"/>
    <property type="match status" value="1"/>
</dbReference>
<evidence type="ECO:0000256" key="3">
    <source>
        <dbReference type="ARBA" id="ARBA00022723"/>
    </source>
</evidence>
<comment type="similarity">
    <text evidence="7">Belongs to the 3-HAO family.</text>
</comment>
<gene>
    <name evidence="7" type="primary">nbaC</name>
    <name evidence="8" type="ORF">FM038_016455</name>
</gene>
<comment type="cofactor">
    <cofactor evidence="7">
        <name>Fe(2+)</name>
        <dbReference type="ChEBI" id="CHEBI:29033"/>
    </cofactor>
    <text evidence="7">Binds 2 Fe(2+) ions per subunit.</text>
</comment>
<feature type="binding site" evidence="7">
    <location>
        <position position="117"/>
    </location>
    <ligand>
        <name>substrate</name>
    </ligand>
</feature>
<feature type="binding site" evidence="7">
    <location>
        <position position="54"/>
    </location>
    <ligand>
        <name>O2</name>
        <dbReference type="ChEBI" id="CHEBI:15379"/>
    </ligand>
</feature>
<keyword evidence="4 7" id="KW-0223">Dioxygenase</keyword>
<dbReference type="CDD" id="cd06123">
    <property type="entry name" value="cupin_HAO"/>
    <property type="match status" value="1"/>
</dbReference>
<comment type="function">
    <text evidence="1 7">Catalyzes the oxidative ring opening of 3-hydroxyanthranilate to 2-amino-3-carboxymuconate semialdehyde, which spontaneously cyclizes to quinolinate.</text>
</comment>
<dbReference type="Proteomes" id="UP000316416">
    <property type="component" value="Chromosome"/>
</dbReference>
<dbReference type="Gene3D" id="2.60.120.10">
    <property type="entry name" value="Jelly Rolls"/>
    <property type="match status" value="1"/>
</dbReference>
<keyword evidence="3 7" id="KW-0479">Metal-binding</keyword>
<keyword evidence="2 7" id="KW-0662">Pyridine nucleotide biosynthesis</keyword>
<feature type="binding site" evidence="7">
    <location>
        <position position="169"/>
    </location>
    <ligand>
        <name>Fe cation</name>
        <dbReference type="ChEBI" id="CHEBI:24875"/>
        <label>2</label>
    </ligand>
</feature>
<feature type="binding site" evidence="7">
    <location>
        <position position="172"/>
    </location>
    <ligand>
        <name>Fe cation</name>
        <dbReference type="ChEBI" id="CHEBI:24875"/>
        <label>2</label>
    </ligand>
</feature>
<evidence type="ECO:0000313" key="9">
    <source>
        <dbReference type="Proteomes" id="UP000316416"/>
    </source>
</evidence>
<dbReference type="Pfam" id="PF06052">
    <property type="entry name" value="3-HAO"/>
    <property type="match status" value="1"/>
</dbReference>
<dbReference type="GO" id="GO:0000334">
    <property type="term" value="F:3-hydroxyanthranilate 3,4-dioxygenase activity"/>
    <property type="evidence" value="ECO:0007669"/>
    <property type="project" value="UniProtKB-EC"/>
</dbReference>
<dbReference type="EC" id="1.13.11.6" evidence="7"/>
<dbReference type="InterPro" id="IPR010329">
    <property type="entry name" value="3hydroanth_dOase"/>
</dbReference>
<dbReference type="PANTHER" id="PTHR15497:SF1">
    <property type="entry name" value="3-HYDROXYANTHRANILATE 3,4-DIOXYGENASE"/>
    <property type="match status" value="1"/>
</dbReference>
<dbReference type="SUPFAM" id="SSF51182">
    <property type="entry name" value="RmlC-like cupins"/>
    <property type="match status" value="1"/>
</dbReference>
<protein>
    <recommendedName>
        <fullName evidence="7">3-hydroxyanthranilate 3,4-dioxygenase</fullName>
        <ecNumber evidence="7">1.13.11.6</ecNumber>
    </recommendedName>
    <alternativeName>
        <fullName evidence="7">3-hydroxyanthranilate oxygenase</fullName>
        <shortName evidence="7">3-HAO</shortName>
    </alternativeName>
    <alternativeName>
        <fullName evidence="7">3-hydroxyanthranilic acid dioxygenase</fullName>
        <shortName evidence="7">HAD</shortName>
    </alternativeName>
</protein>
<feature type="binding site" evidence="7">
    <location>
        <position position="64"/>
    </location>
    <ligand>
        <name>substrate</name>
    </ligand>
</feature>
<keyword evidence="5 7" id="KW-0560">Oxidoreductase</keyword>
<keyword evidence="9" id="KW-1185">Reference proteome</keyword>
<evidence type="ECO:0000256" key="2">
    <source>
        <dbReference type="ARBA" id="ARBA00022642"/>
    </source>
</evidence>
<reference evidence="8" key="1">
    <citation type="submission" date="2021-07" db="EMBL/GenBank/DDBJ databases">
        <title>Shewanella sp. YLB-07 whole genome sequence.</title>
        <authorList>
            <person name="Yu L."/>
        </authorList>
    </citation>
    <scope>NUCLEOTIDE SEQUENCE</scope>
    <source>
        <strain evidence="8">YLB-08</strain>
    </source>
</reference>
<evidence type="ECO:0000256" key="7">
    <source>
        <dbReference type="HAMAP-Rule" id="MF_00825"/>
    </source>
</evidence>
<name>A0ABX6V860_9GAMM</name>
<feature type="binding site" evidence="7">
    <location>
        <position position="64"/>
    </location>
    <ligand>
        <name>Fe cation</name>
        <dbReference type="ChEBI" id="CHEBI:24875"/>
        <label>1</label>
        <note>catalytic</note>
    </ligand>
</feature>
<feature type="binding site" evidence="7">
    <location>
        <position position="106"/>
    </location>
    <ligand>
        <name>substrate</name>
    </ligand>
</feature>
<feature type="binding site" evidence="7">
    <location>
        <position position="135"/>
    </location>
    <ligand>
        <name>Fe cation</name>
        <dbReference type="ChEBI" id="CHEBI:24875"/>
        <label>2</label>
    </ligand>
</feature>
<proteinExistence type="inferred from homology"/>
<sequence length="194" mass="22058">MPTPLIKSVSKLASFNFHQWIEEHEHLLKPPVNNKLIWEDADLMVTVVGGPNQRYDYHDDPVEEFFYQMKGNAFLRIMTETGPEELHMKEGDIFLLPPHVRHSPQRPEAGSICLVIEPKRPDGDKDAFEWYCQACNHLVHRAEVQLVNISKDLAPVFKAFAADESLRTCPSCSAIHPVAAKPASRNKHAEIELV</sequence>
<evidence type="ECO:0000313" key="8">
    <source>
        <dbReference type="EMBL" id="QPG58832.1"/>
    </source>
</evidence>
<evidence type="ECO:0000256" key="4">
    <source>
        <dbReference type="ARBA" id="ARBA00022964"/>
    </source>
</evidence>
<dbReference type="InterPro" id="IPR011051">
    <property type="entry name" value="RmlC_Cupin_sf"/>
</dbReference>
<dbReference type="RefSeq" id="WP_142874451.1">
    <property type="nucleotide sequence ID" value="NZ_CP045503.2"/>
</dbReference>
<dbReference type="HAMAP" id="MF_00825">
    <property type="entry name" value="3_HAO"/>
    <property type="match status" value="1"/>
</dbReference>
<evidence type="ECO:0000256" key="1">
    <source>
        <dbReference type="ARBA" id="ARBA00002752"/>
    </source>
</evidence>
<comment type="pathway">
    <text evidence="7">Cofactor biosynthesis; NAD(+) biosynthesis; quinolinate from L-kynurenine: step 3/3.</text>
</comment>
<feature type="binding site" evidence="7">
    <location>
        <position position="132"/>
    </location>
    <ligand>
        <name>Fe cation</name>
        <dbReference type="ChEBI" id="CHEBI:24875"/>
        <label>2</label>
    </ligand>
</feature>
<keyword evidence="6 7" id="KW-0408">Iron</keyword>
<comment type="catalytic activity">
    <reaction evidence="7">
        <text>3-hydroxyanthranilate + O2 = (2Z,4Z)-2-amino-3-carboxymuconate 6-semialdehyde</text>
        <dbReference type="Rhea" id="RHEA:17953"/>
        <dbReference type="ChEBI" id="CHEBI:15379"/>
        <dbReference type="ChEBI" id="CHEBI:36559"/>
        <dbReference type="ChEBI" id="CHEBI:77612"/>
        <dbReference type="EC" id="1.13.11.6"/>
    </reaction>
</comment>
<dbReference type="NCBIfam" id="TIGR03037">
    <property type="entry name" value="anthran_nbaC"/>
    <property type="match status" value="1"/>
</dbReference>